<dbReference type="Gene3D" id="2.60.40.2340">
    <property type="match status" value="1"/>
</dbReference>
<reference evidence="2" key="1">
    <citation type="submission" date="2017-01" db="EMBL/GenBank/DDBJ databases">
        <authorList>
            <person name="Varghese N."/>
            <person name="Submissions S."/>
        </authorList>
    </citation>
    <scope>NUCLEOTIDE SEQUENCE [LARGE SCALE GENOMIC DNA]</scope>
    <source>
        <strain evidence="2">DSM 21054</strain>
    </source>
</reference>
<dbReference type="EMBL" id="FTOR01000007">
    <property type="protein sequence ID" value="SIT27673.1"/>
    <property type="molecule type" value="Genomic_DNA"/>
</dbReference>
<accession>A0A173MG83</accession>
<proteinExistence type="predicted"/>
<sequence>MRIKKASNVLLTLAGLFLLSSCKKTVDYEHEPANQVTSYKVAVSDGYLYGSINNIDNTITLYVPFYYELTVVDPEITVSVGAALKEEILPVPITDTAVYYTVVGSDGSTRKYKLDIEVQKIGVLTVSEQSSATYTATYSPNENIEVGGMLNTVDIGKVHVSLVNKITQKSTALSGDGTSAYTISVGGNNTAYVGGLRIPGTLDTGLYYIRVKVYNDSVQSQYPIRLVYTQPQLLLLNPTATVGGTFTIQSYNTVITRLNSVSGVIDGVTYQFPVVSQTATTIVVSVPATFKAGSYITTFTVLFNGWESFTTTTTLAIT</sequence>
<dbReference type="KEGG" id="fln:FLA_2651"/>
<dbReference type="Proteomes" id="UP000186917">
    <property type="component" value="Unassembled WGS sequence"/>
</dbReference>
<keyword evidence="2" id="KW-1185">Reference proteome</keyword>
<gene>
    <name evidence="1" type="ORF">SAMN05421788_107292</name>
</gene>
<protein>
    <recommendedName>
        <fullName evidence="3">DUF5018 domain-containing protein</fullName>
    </recommendedName>
</protein>
<evidence type="ECO:0000313" key="2">
    <source>
        <dbReference type="Proteomes" id="UP000186917"/>
    </source>
</evidence>
<dbReference type="PROSITE" id="PS51257">
    <property type="entry name" value="PROKAR_LIPOPROTEIN"/>
    <property type="match status" value="1"/>
</dbReference>
<dbReference type="AlphaFoldDB" id="A0A173MG83"/>
<name>A0A173MG83_9BACT</name>
<evidence type="ECO:0008006" key="3">
    <source>
        <dbReference type="Google" id="ProtNLM"/>
    </source>
</evidence>
<dbReference type="STRING" id="477680.SAMN05421788_107292"/>
<organism evidence="1 2">
    <name type="scientific">Filimonas lacunae</name>
    <dbReference type="NCBI Taxonomy" id="477680"/>
    <lineage>
        <taxon>Bacteria</taxon>
        <taxon>Pseudomonadati</taxon>
        <taxon>Bacteroidota</taxon>
        <taxon>Chitinophagia</taxon>
        <taxon>Chitinophagales</taxon>
        <taxon>Chitinophagaceae</taxon>
        <taxon>Filimonas</taxon>
    </lineage>
</organism>
<evidence type="ECO:0000313" key="1">
    <source>
        <dbReference type="EMBL" id="SIT27673.1"/>
    </source>
</evidence>